<evidence type="ECO:0000313" key="2">
    <source>
        <dbReference type="EMBL" id="STW38678.1"/>
    </source>
</evidence>
<organism evidence="2 3">
    <name type="scientific">Klebsiella pneumoniae</name>
    <dbReference type="NCBI Taxonomy" id="573"/>
    <lineage>
        <taxon>Bacteria</taxon>
        <taxon>Pseudomonadati</taxon>
        <taxon>Pseudomonadota</taxon>
        <taxon>Gammaproteobacteria</taxon>
        <taxon>Enterobacterales</taxon>
        <taxon>Enterobacteriaceae</taxon>
        <taxon>Klebsiella/Raoultella group</taxon>
        <taxon>Klebsiella</taxon>
        <taxon>Klebsiella pneumoniae complex</taxon>
    </lineage>
</organism>
<dbReference type="AlphaFoldDB" id="A0A378F3V9"/>
<proteinExistence type="predicted"/>
<evidence type="ECO:0000313" key="3">
    <source>
        <dbReference type="Proteomes" id="UP000255167"/>
    </source>
</evidence>
<reference evidence="2 3" key="1">
    <citation type="submission" date="2018-06" db="EMBL/GenBank/DDBJ databases">
        <authorList>
            <consortium name="Pathogen Informatics"/>
            <person name="Doyle S."/>
        </authorList>
    </citation>
    <scope>NUCLEOTIDE SEQUENCE [LARGE SCALE GENOMIC DNA]</scope>
    <source>
        <strain evidence="2 3">NCTC9617</strain>
    </source>
</reference>
<protein>
    <submittedName>
        <fullName evidence="2">Uncharacterized protein</fullName>
    </submittedName>
</protein>
<accession>A0A378F3V9</accession>
<dbReference type="EMBL" id="UGNC01000003">
    <property type="protein sequence ID" value="STW38678.1"/>
    <property type="molecule type" value="Genomic_DNA"/>
</dbReference>
<gene>
    <name evidence="2" type="ORF">NCTC9617_00193</name>
</gene>
<name>A0A378F3V9_KLEPN</name>
<evidence type="ECO:0000256" key="1">
    <source>
        <dbReference type="SAM" id="MobiDB-lite"/>
    </source>
</evidence>
<sequence>MAGGVAHLNAFRFSGRARCEDDIRQLLGGDCYRMSQRRDFRLHGLIAGQGACSDRASAVRQPFAKSPVCVPVADRYQSVPNWPPQPTPPAPRSPAAGLSGVKSPPYRPPASPAVATSAPVSAPAVPAQHKKADRFAALASKSTPPAAVSDWLAGKKRDAMFPLHRVMCGGSDCLSHLTLGHRQEVGKRLQPVMVT</sequence>
<feature type="region of interest" description="Disordered" evidence="1">
    <location>
        <begin position="80"/>
        <end position="117"/>
    </location>
</feature>
<dbReference type="Proteomes" id="UP000255167">
    <property type="component" value="Unassembled WGS sequence"/>
</dbReference>
<feature type="compositionally biased region" description="Pro residues" evidence="1">
    <location>
        <begin position="81"/>
        <end position="92"/>
    </location>
</feature>